<sequence>MPAEPDSTESTSAKRKLLPFEPKTRQGNSNAAKSASIPAKQAAPKPTAASAKAAAKPKRSKEGGIPEVVSRRMIRRVAWFSGVPSLLGISTFVVSYIAVTHDVPLPTYAVLLVSLGWFGLGVLGVSYGVMSASWDEESAGSALGVVELQTNWGRMSSAWKETREQARQEARAQAKRAKK</sequence>
<protein>
    <submittedName>
        <fullName evidence="3">PAM68 family protein</fullName>
    </submittedName>
</protein>
<keyword evidence="2" id="KW-0472">Membrane</keyword>
<evidence type="ECO:0000256" key="1">
    <source>
        <dbReference type="SAM" id="MobiDB-lite"/>
    </source>
</evidence>
<dbReference type="AlphaFoldDB" id="A0A951U4M2"/>
<reference evidence="3" key="1">
    <citation type="submission" date="2021-05" db="EMBL/GenBank/DDBJ databases">
        <authorList>
            <person name="Pietrasiak N."/>
            <person name="Ward R."/>
            <person name="Stajich J.E."/>
            <person name="Kurbessoian T."/>
        </authorList>
    </citation>
    <scope>NUCLEOTIDE SEQUENCE</scope>
    <source>
        <strain evidence="3">GSE-TBD4-15B</strain>
    </source>
</reference>
<keyword evidence="2" id="KW-1133">Transmembrane helix</keyword>
<dbReference type="EMBL" id="JAHHHV010000064">
    <property type="protein sequence ID" value="MBW4465868.1"/>
    <property type="molecule type" value="Genomic_DNA"/>
</dbReference>
<reference evidence="3" key="2">
    <citation type="journal article" date="2022" name="Microbiol. Resour. Announc.">
        <title>Metagenome Sequencing to Explore Phylogenomics of Terrestrial Cyanobacteria.</title>
        <authorList>
            <person name="Ward R.D."/>
            <person name="Stajich J.E."/>
            <person name="Johansen J.R."/>
            <person name="Huntemann M."/>
            <person name="Clum A."/>
            <person name="Foster B."/>
            <person name="Foster B."/>
            <person name="Roux S."/>
            <person name="Palaniappan K."/>
            <person name="Varghese N."/>
            <person name="Mukherjee S."/>
            <person name="Reddy T.B.K."/>
            <person name="Daum C."/>
            <person name="Copeland A."/>
            <person name="Chen I.A."/>
            <person name="Ivanova N.N."/>
            <person name="Kyrpides N.C."/>
            <person name="Shapiro N."/>
            <person name="Eloe-Fadrosh E.A."/>
            <person name="Pietrasiak N."/>
        </authorList>
    </citation>
    <scope>NUCLEOTIDE SEQUENCE</scope>
    <source>
        <strain evidence="3">GSE-TBD4-15B</strain>
    </source>
</reference>
<accession>A0A951U4M2</accession>
<proteinExistence type="predicted"/>
<dbReference type="PANTHER" id="PTHR34575">
    <property type="entry name" value="PROTEIN PAM68, CHLOROPLASTIC"/>
    <property type="match status" value="1"/>
</dbReference>
<feature type="compositionally biased region" description="Low complexity" evidence="1">
    <location>
        <begin position="38"/>
        <end position="54"/>
    </location>
</feature>
<comment type="caution">
    <text evidence="3">The sequence shown here is derived from an EMBL/GenBank/DDBJ whole genome shotgun (WGS) entry which is preliminary data.</text>
</comment>
<keyword evidence="2" id="KW-0812">Transmembrane</keyword>
<dbReference type="Proteomes" id="UP000707356">
    <property type="component" value="Unassembled WGS sequence"/>
</dbReference>
<dbReference type="PANTHER" id="PTHR34575:SF1">
    <property type="entry name" value="PROTEIN PAM68, CHLOROPLASTIC"/>
    <property type="match status" value="1"/>
</dbReference>
<gene>
    <name evidence="3" type="ORF">KME07_10585</name>
</gene>
<dbReference type="Pfam" id="PF11947">
    <property type="entry name" value="DUF3464"/>
    <property type="match status" value="1"/>
</dbReference>
<feature type="region of interest" description="Disordered" evidence="1">
    <location>
        <begin position="1"/>
        <end position="64"/>
    </location>
</feature>
<name>A0A951U4M2_9CYAN</name>
<organism evidence="3 4">
    <name type="scientific">Pegethrix bostrychoides GSE-TBD4-15B</name>
    <dbReference type="NCBI Taxonomy" id="2839662"/>
    <lineage>
        <taxon>Bacteria</taxon>
        <taxon>Bacillati</taxon>
        <taxon>Cyanobacteriota</taxon>
        <taxon>Cyanophyceae</taxon>
        <taxon>Oculatellales</taxon>
        <taxon>Oculatellaceae</taxon>
        <taxon>Pegethrix</taxon>
    </lineage>
</organism>
<feature type="transmembrane region" description="Helical" evidence="2">
    <location>
        <begin position="77"/>
        <end position="99"/>
    </location>
</feature>
<evidence type="ECO:0000313" key="3">
    <source>
        <dbReference type="EMBL" id="MBW4465868.1"/>
    </source>
</evidence>
<feature type="transmembrane region" description="Helical" evidence="2">
    <location>
        <begin position="105"/>
        <end position="129"/>
    </location>
</feature>
<dbReference type="InterPro" id="IPR021855">
    <property type="entry name" value="PAM68-like"/>
</dbReference>
<evidence type="ECO:0000256" key="2">
    <source>
        <dbReference type="SAM" id="Phobius"/>
    </source>
</evidence>
<evidence type="ECO:0000313" key="4">
    <source>
        <dbReference type="Proteomes" id="UP000707356"/>
    </source>
</evidence>